<dbReference type="InterPro" id="IPR041588">
    <property type="entry name" value="Integrase_H2C2"/>
</dbReference>
<evidence type="ECO:0000313" key="14">
    <source>
        <dbReference type="Proteomes" id="UP000051530"/>
    </source>
</evidence>
<dbReference type="InterPro" id="IPR000477">
    <property type="entry name" value="RT_dom"/>
</dbReference>
<dbReference type="InterPro" id="IPR021109">
    <property type="entry name" value="Peptidase_aspartic_dom_sf"/>
</dbReference>
<dbReference type="Gene3D" id="3.10.10.10">
    <property type="entry name" value="HIV Type 1 Reverse Transcriptase, subunit A, domain 1"/>
    <property type="match status" value="1"/>
</dbReference>
<dbReference type="InterPro" id="IPR043128">
    <property type="entry name" value="Rev_trsase/Diguanyl_cyclase"/>
</dbReference>
<name>A0A0R0LVL6_9MICR</name>
<dbReference type="InterPro" id="IPR001995">
    <property type="entry name" value="Peptidase_A2_cat"/>
</dbReference>
<proteinExistence type="predicted"/>
<keyword evidence="8" id="KW-0378">Hydrolase</keyword>
<dbReference type="GO" id="GO:0004519">
    <property type="term" value="F:endonuclease activity"/>
    <property type="evidence" value="ECO:0007669"/>
    <property type="project" value="UniProtKB-KW"/>
</dbReference>
<dbReference type="EC" id="2.7.7.49" evidence="1"/>
<dbReference type="InterPro" id="IPR012337">
    <property type="entry name" value="RNaseH-like_sf"/>
</dbReference>
<evidence type="ECO:0000313" key="13">
    <source>
        <dbReference type="EMBL" id="KRH93398.1"/>
    </source>
</evidence>
<evidence type="ECO:0000256" key="7">
    <source>
        <dbReference type="ARBA" id="ARBA00022759"/>
    </source>
</evidence>
<feature type="domain" description="Reverse transcriptase" evidence="11">
    <location>
        <begin position="476"/>
        <end position="655"/>
    </location>
</feature>
<dbReference type="OrthoDB" id="2689189at2759"/>
<dbReference type="GO" id="GO:0003676">
    <property type="term" value="F:nucleic acid binding"/>
    <property type="evidence" value="ECO:0007669"/>
    <property type="project" value="InterPro"/>
</dbReference>
<keyword evidence="5" id="KW-0540">Nuclease</keyword>
<keyword evidence="2" id="KW-0645">Protease</keyword>
<evidence type="ECO:0000259" key="12">
    <source>
        <dbReference type="PROSITE" id="PS50994"/>
    </source>
</evidence>
<dbReference type="SUPFAM" id="SSF56672">
    <property type="entry name" value="DNA/RNA polymerases"/>
    <property type="match status" value="1"/>
</dbReference>
<sequence length="1221" mass="140782">MKDTQNNKSILYDMASAAKVFPTFSGKHDEDVTTWLRDTKLIAKTLNMSEETHRQMIIISLRDKALSWASNFLETQINSSLTDLLINIEKRFSNQITIEQTLQSVLNTQQCKTRSTFTQLLAQSTKLHTKKILNSQSLMKLIVARSPSDIKSFLWQSTTEETTWENFIKIAEEAASISFTEQNDSTPTEFTLNTNTQNFSVNKRENTFRNRYQRGFTHQSRAPQRFTEHLPFNCELHGPGYHSTSRCRGIEYLRKKRTLANLEVKSDKAEPSEDDTIRNKESSAYISSTNCLRTNPFKVEFILQNKKMIGLIDTGADISLIHKNDLPDDIIIFPTKLGVRVANYNEIEICGQAQNIPILINGKQFSWSPIVTQSKITSPIIGIDIITHDLSIIIDHIRSNLTLNSLYTICNLSHSPEEEMKDRFKDLFKTEITQLNRCNQGEHHIMTTKEMPITQPIHRFSIHQEQQIDNEIDKMLRSGVIVESNSPWRAAVVPISKPDGSLRLCQDYRPLNNITIKDAYPVPRIDYIIDSLQKAKYFSVLDAISGYYQIPMSKDSAEKTAFSWRNGHYEFTSMPFGLCNAPATFQRIMDKIFRKESGKFVIPYLDDIIVFSNNLSEHHKHLESVFWKIKSSGISLNPKKCKLFRTEIKILGYIITKGLVKIDPDKSQDIINHKQPENISELRSFLGMCNCARDFVPNFAQFESPLSDLLKGESKKSKKMISWTPDKITAFKNLKMAVSTHTSRNQPDFDLPFILITDASSIAISAILAQKDVHGRLKMIYTFSKKFDKSQQNYSVTDKELLAVIKGVEKFRPYLIGRKFTLHTDHKALQFLWTTKNFNARLLRWALKLQEYSFDVVHIPGENNIADSLSRQVNLAECKNIPDLTKRRKILEELHVELGHASRYNMIYNLRPRKMWRGLTREIDDLINSCTVCQMAAPAPIYTRNIPILTNRPYDIVEADLIGPLQTHDSIKKYILICIDHFSKWIETKVINDKSETTVWEAVKQIWIDKHGIPTMFYSDMGREFDNKTIQKNSKLLGFDWIYNSPHNHQAVGCVERANKTFFSKLQKLSEFGEFSWENHMETATNACNYSFNRAINSSPFCFLKKQFPQLKIDTKYNMQPTNFIINNQTNLDFIGSKKHQKYIENDIIKGKRRTLPNVKIGDDVFIYKPDNSRKMAPNWLPGYKIIDKISDTSFIVSNDHHCLKVNNKFLKISKLAEGVS</sequence>
<dbReference type="InterPro" id="IPR041373">
    <property type="entry name" value="RT_RNaseH"/>
</dbReference>
<dbReference type="PROSITE" id="PS50878">
    <property type="entry name" value="RT_POL"/>
    <property type="match status" value="1"/>
</dbReference>
<keyword evidence="7" id="KW-0255">Endonuclease</keyword>
<comment type="caution">
    <text evidence="13">The sequence shown here is derived from an EMBL/GenBank/DDBJ whole genome shotgun (WGS) entry which is preliminary data.</text>
</comment>
<dbReference type="AlphaFoldDB" id="A0A0R0LVL6"/>
<evidence type="ECO:0000256" key="3">
    <source>
        <dbReference type="ARBA" id="ARBA00022679"/>
    </source>
</evidence>
<dbReference type="VEuPathDB" id="MicrosporidiaDB:M153_9150003771"/>
<dbReference type="FunFam" id="3.10.10.10:FF:000007">
    <property type="entry name" value="Retrovirus-related Pol polyprotein from transposon 17.6-like Protein"/>
    <property type="match status" value="1"/>
</dbReference>
<dbReference type="CDD" id="cd01647">
    <property type="entry name" value="RT_LTR"/>
    <property type="match status" value="1"/>
</dbReference>
<feature type="domain" description="Integrase catalytic" evidence="12">
    <location>
        <begin position="949"/>
        <end position="1108"/>
    </location>
</feature>
<dbReference type="Pfam" id="PF00078">
    <property type="entry name" value="RVT_1"/>
    <property type="match status" value="1"/>
</dbReference>
<feature type="domain" description="Peptidase A2" evidence="10">
    <location>
        <begin position="308"/>
        <end position="385"/>
    </location>
</feature>
<dbReference type="PROSITE" id="PS50994">
    <property type="entry name" value="INTEGRASE"/>
    <property type="match status" value="1"/>
</dbReference>
<dbReference type="PROSITE" id="PS00141">
    <property type="entry name" value="ASP_PROTEASE"/>
    <property type="match status" value="1"/>
</dbReference>
<dbReference type="InterPro" id="IPR050951">
    <property type="entry name" value="Retrovirus_Pol_polyprotein"/>
</dbReference>
<dbReference type="Gene3D" id="3.30.70.270">
    <property type="match status" value="2"/>
</dbReference>
<dbReference type="InterPro" id="IPR001969">
    <property type="entry name" value="Aspartic_peptidase_AS"/>
</dbReference>
<dbReference type="CDD" id="cd09274">
    <property type="entry name" value="RNase_HI_RT_Ty3"/>
    <property type="match status" value="1"/>
</dbReference>
<dbReference type="InterPro" id="IPR018061">
    <property type="entry name" value="Retropepsins"/>
</dbReference>
<organism evidence="13 14">
    <name type="scientific">Pseudoloma neurophilia</name>
    <dbReference type="NCBI Taxonomy" id="146866"/>
    <lineage>
        <taxon>Eukaryota</taxon>
        <taxon>Fungi</taxon>
        <taxon>Fungi incertae sedis</taxon>
        <taxon>Microsporidia</taxon>
        <taxon>Pseudoloma</taxon>
    </lineage>
</organism>
<keyword evidence="4" id="KW-0548">Nucleotidyltransferase</keyword>
<keyword evidence="6" id="KW-0064">Aspartyl protease</keyword>
<dbReference type="FunFam" id="3.30.70.270:FF:000020">
    <property type="entry name" value="Transposon Tf2-6 polyprotein-like Protein"/>
    <property type="match status" value="1"/>
</dbReference>
<dbReference type="Proteomes" id="UP000051530">
    <property type="component" value="Unassembled WGS sequence"/>
</dbReference>
<keyword evidence="3" id="KW-0808">Transferase</keyword>
<dbReference type="GO" id="GO:0006508">
    <property type="term" value="P:proteolysis"/>
    <property type="evidence" value="ECO:0007669"/>
    <property type="project" value="UniProtKB-KW"/>
</dbReference>
<dbReference type="SUPFAM" id="SSF53098">
    <property type="entry name" value="Ribonuclease H-like"/>
    <property type="match status" value="1"/>
</dbReference>
<evidence type="ECO:0000256" key="6">
    <source>
        <dbReference type="ARBA" id="ARBA00022750"/>
    </source>
</evidence>
<evidence type="ECO:0000259" key="11">
    <source>
        <dbReference type="PROSITE" id="PS50878"/>
    </source>
</evidence>
<dbReference type="PANTHER" id="PTHR37984">
    <property type="entry name" value="PROTEIN CBG26694"/>
    <property type="match status" value="1"/>
</dbReference>
<dbReference type="Pfam" id="PF00077">
    <property type="entry name" value="RVP"/>
    <property type="match status" value="1"/>
</dbReference>
<dbReference type="GO" id="GO:0003964">
    <property type="term" value="F:RNA-directed DNA polymerase activity"/>
    <property type="evidence" value="ECO:0007669"/>
    <property type="project" value="UniProtKB-KW"/>
</dbReference>
<dbReference type="GO" id="GO:0015074">
    <property type="term" value="P:DNA integration"/>
    <property type="evidence" value="ECO:0007669"/>
    <property type="project" value="InterPro"/>
</dbReference>
<accession>A0A0R0LVL6</accession>
<dbReference type="GO" id="GO:0004190">
    <property type="term" value="F:aspartic-type endopeptidase activity"/>
    <property type="evidence" value="ECO:0007669"/>
    <property type="project" value="UniProtKB-KW"/>
</dbReference>
<evidence type="ECO:0000256" key="2">
    <source>
        <dbReference type="ARBA" id="ARBA00022670"/>
    </source>
</evidence>
<evidence type="ECO:0000259" key="10">
    <source>
        <dbReference type="PROSITE" id="PS50175"/>
    </source>
</evidence>
<dbReference type="InterPro" id="IPR036397">
    <property type="entry name" value="RNaseH_sf"/>
</dbReference>
<gene>
    <name evidence="13" type="ORF">M153_9150003771</name>
</gene>
<dbReference type="PROSITE" id="PS50175">
    <property type="entry name" value="ASP_PROT_RETROV"/>
    <property type="match status" value="1"/>
</dbReference>
<dbReference type="Gene3D" id="1.10.340.70">
    <property type="match status" value="1"/>
</dbReference>
<evidence type="ECO:0000256" key="4">
    <source>
        <dbReference type="ARBA" id="ARBA00022695"/>
    </source>
</evidence>
<dbReference type="Gene3D" id="2.40.70.10">
    <property type="entry name" value="Acid Proteases"/>
    <property type="match status" value="1"/>
</dbReference>
<dbReference type="EMBL" id="LGUB01000352">
    <property type="protein sequence ID" value="KRH93398.1"/>
    <property type="molecule type" value="Genomic_DNA"/>
</dbReference>
<keyword evidence="9" id="KW-0695">RNA-directed DNA polymerase</keyword>
<dbReference type="GO" id="GO:0005634">
    <property type="term" value="C:nucleus"/>
    <property type="evidence" value="ECO:0007669"/>
    <property type="project" value="UniProtKB-ARBA"/>
</dbReference>
<evidence type="ECO:0000256" key="1">
    <source>
        <dbReference type="ARBA" id="ARBA00012493"/>
    </source>
</evidence>
<evidence type="ECO:0000256" key="9">
    <source>
        <dbReference type="ARBA" id="ARBA00022918"/>
    </source>
</evidence>
<dbReference type="Pfam" id="PF17921">
    <property type="entry name" value="Integrase_H2C2"/>
    <property type="match status" value="1"/>
</dbReference>
<dbReference type="PANTHER" id="PTHR37984:SF5">
    <property type="entry name" value="PROTEIN NYNRIN-LIKE"/>
    <property type="match status" value="1"/>
</dbReference>
<keyword evidence="14" id="KW-1185">Reference proteome</keyword>
<dbReference type="Gene3D" id="3.30.420.10">
    <property type="entry name" value="Ribonuclease H-like superfamily/Ribonuclease H"/>
    <property type="match status" value="1"/>
</dbReference>
<reference evidence="13 14" key="1">
    <citation type="submission" date="2015-07" db="EMBL/GenBank/DDBJ databases">
        <title>The genome of Pseudoloma neurophilia, a relevant intracellular parasite of the zebrafish.</title>
        <authorList>
            <person name="Ndikumana S."/>
            <person name="Pelin A."/>
            <person name="Sanders J."/>
            <person name="Corradi N."/>
        </authorList>
    </citation>
    <scope>NUCLEOTIDE SEQUENCE [LARGE SCALE GENOMIC DNA]</scope>
    <source>
        <strain evidence="13 14">MK1</strain>
    </source>
</reference>
<evidence type="ECO:0000256" key="5">
    <source>
        <dbReference type="ARBA" id="ARBA00022722"/>
    </source>
</evidence>
<dbReference type="Pfam" id="PF17917">
    <property type="entry name" value="RT_RNaseH"/>
    <property type="match status" value="1"/>
</dbReference>
<evidence type="ECO:0000256" key="8">
    <source>
        <dbReference type="ARBA" id="ARBA00022801"/>
    </source>
</evidence>
<dbReference type="SUPFAM" id="SSF50630">
    <property type="entry name" value="Acid proteases"/>
    <property type="match status" value="1"/>
</dbReference>
<protein>
    <recommendedName>
        <fullName evidence="1">RNA-directed DNA polymerase</fullName>
        <ecNumber evidence="1">2.7.7.49</ecNumber>
    </recommendedName>
</protein>
<dbReference type="InterPro" id="IPR001584">
    <property type="entry name" value="Integrase_cat-core"/>
</dbReference>
<dbReference type="InterPro" id="IPR043502">
    <property type="entry name" value="DNA/RNA_pol_sf"/>
</dbReference>